<protein>
    <recommendedName>
        <fullName evidence="5">MnmG N-terminal domain-containing protein</fullName>
    </recommendedName>
</protein>
<comment type="similarity">
    <text evidence="2">Belongs to the MnmG family.</text>
</comment>
<dbReference type="Proteomes" id="UP001620626">
    <property type="component" value="Unassembled WGS sequence"/>
</dbReference>
<keyword evidence="4" id="KW-0274">FAD</keyword>
<dbReference type="FunFam" id="3.50.50.60:FF:000082">
    <property type="entry name" value="protein MTO1 homolog, mitochondrial isoform X1"/>
    <property type="match status" value="1"/>
</dbReference>
<keyword evidence="3" id="KW-0285">Flavoprotein</keyword>
<evidence type="ECO:0000256" key="4">
    <source>
        <dbReference type="ARBA" id="ARBA00022827"/>
    </source>
</evidence>
<feature type="domain" description="MnmG N-terminal" evidence="5">
    <location>
        <begin position="52"/>
        <end position="470"/>
    </location>
</feature>
<evidence type="ECO:0000256" key="2">
    <source>
        <dbReference type="ARBA" id="ARBA00007653"/>
    </source>
</evidence>
<dbReference type="InterPro" id="IPR040131">
    <property type="entry name" value="MnmG_N"/>
</dbReference>
<organism evidence="6 7">
    <name type="scientific">Heterodera trifolii</name>
    <dbReference type="NCBI Taxonomy" id="157864"/>
    <lineage>
        <taxon>Eukaryota</taxon>
        <taxon>Metazoa</taxon>
        <taxon>Ecdysozoa</taxon>
        <taxon>Nematoda</taxon>
        <taxon>Chromadorea</taxon>
        <taxon>Rhabditida</taxon>
        <taxon>Tylenchina</taxon>
        <taxon>Tylenchomorpha</taxon>
        <taxon>Tylenchoidea</taxon>
        <taxon>Heteroderidae</taxon>
        <taxon>Heteroderinae</taxon>
        <taxon>Heterodera</taxon>
    </lineage>
</organism>
<evidence type="ECO:0000313" key="7">
    <source>
        <dbReference type="Proteomes" id="UP001620626"/>
    </source>
</evidence>
<reference evidence="6 7" key="1">
    <citation type="submission" date="2024-10" db="EMBL/GenBank/DDBJ databases">
        <authorList>
            <person name="Kim D."/>
        </authorList>
    </citation>
    <scope>NUCLEOTIDE SEQUENCE [LARGE SCALE GENOMIC DNA]</scope>
    <source>
        <strain evidence="6">BH-2024</strain>
    </source>
</reference>
<dbReference type="InterPro" id="IPR002218">
    <property type="entry name" value="MnmG-rel"/>
</dbReference>
<keyword evidence="7" id="KW-1185">Reference proteome</keyword>
<comment type="cofactor">
    <cofactor evidence="1">
        <name>FAD</name>
        <dbReference type="ChEBI" id="CHEBI:57692"/>
    </cofactor>
</comment>
<dbReference type="SUPFAM" id="SSF51905">
    <property type="entry name" value="FAD/NAD(P)-binding domain"/>
    <property type="match status" value="1"/>
</dbReference>
<dbReference type="PANTHER" id="PTHR11806">
    <property type="entry name" value="GLUCOSE INHIBITED DIVISION PROTEIN A"/>
    <property type="match status" value="1"/>
</dbReference>
<dbReference type="PANTHER" id="PTHR11806:SF0">
    <property type="entry name" value="PROTEIN MTO1 HOMOLOG, MITOCHONDRIAL"/>
    <property type="match status" value="1"/>
</dbReference>
<sequence>MFVTRRATTNALRIKRCIFLRNGGGWRRNYTSNAGGAPSSAESSSSSVDEYDVIVIGGGHGGCEAAAAASRTGARTLLITHSKQTVGEMSCNPSFGGIGKGHLMREIDALDGVCPRICDQTGTHFHALNRSHGPAVIGLRALIDRKLYKKAMQAEIFHNTPNLDVLEAAVEDLLLLESMAPVASSSSSASTVPGDDGTEMATHCVKGCALANGRLIIAPTVVITTGTFLNAELVWGAQRKPGGRMGEATSSGLAGTFRRVGFRTGRLSTGTPPRLLASTIDFARFTIQPSDAVPIPFSFLNRSVGIPREKHLLSYVGYTDERLVKIVCENVDESHSLISALNEGIKGPRYCPSLEAKCLRFGHLKHRIFLEPEGFDSELIYPQGCALGFTMDVQQKIMRSIDGLERVEVVQPGYSVRYDFVHPQQLWPSLETRKVVGLFLAGQINGTTGYEEAAAQGLMAGLNASIRARHRQGKSAEFCPLILERTNAYIGVMIDDLISLGVTEPYRMYTSRAENRLFMR</sequence>
<dbReference type="EMBL" id="JBICBT010001404">
    <property type="protein sequence ID" value="KAL3068848.1"/>
    <property type="molecule type" value="Genomic_DNA"/>
</dbReference>
<comment type="caution">
    <text evidence="6">The sequence shown here is derived from an EMBL/GenBank/DDBJ whole genome shotgun (WGS) entry which is preliminary data.</text>
</comment>
<proteinExistence type="inferred from homology"/>
<evidence type="ECO:0000313" key="6">
    <source>
        <dbReference type="EMBL" id="KAL3068848.1"/>
    </source>
</evidence>
<evidence type="ECO:0000259" key="5">
    <source>
        <dbReference type="Pfam" id="PF01134"/>
    </source>
</evidence>
<dbReference type="Pfam" id="PF01134">
    <property type="entry name" value="GIDA"/>
    <property type="match status" value="1"/>
</dbReference>
<evidence type="ECO:0000256" key="1">
    <source>
        <dbReference type="ARBA" id="ARBA00001974"/>
    </source>
</evidence>
<dbReference type="PROSITE" id="PS01281">
    <property type="entry name" value="GIDA_2"/>
    <property type="match status" value="1"/>
</dbReference>
<dbReference type="AlphaFoldDB" id="A0ABD2HS12"/>
<accession>A0ABD2HS12</accession>
<dbReference type="InterPro" id="IPR020595">
    <property type="entry name" value="MnmG-rel_CS"/>
</dbReference>
<evidence type="ECO:0000256" key="3">
    <source>
        <dbReference type="ARBA" id="ARBA00022630"/>
    </source>
</evidence>
<name>A0ABD2HS12_9BILA</name>
<dbReference type="Gene3D" id="3.50.50.60">
    <property type="entry name" value="FAD/NAD(P)-binding domain"/>
    <property type="match status" value="2"/>
</dbReference>
<gene>
    <name evidence="6" type="ORF">niasHT_032973</name>
</gene>
<dbReference type="InterPro" id="IPR036188">
    <property type="entry name" value="FAD/NAD-bd_sf"/>
</dbReference>